<accession>A0A0D8BEG0</accession>
<evidence type="ECO:0000313" key="1">
    <source>
        <dbReference type="EMBL" id="KJE22440.1"/>
    </source>
</evidence>
<reference evidence="1 2" key="2">
    <citation type="journal article" date="2016" name="Genome Announc.">
        <title>Permanent Draft Genome Sequences for Two Variants of Frankia sp. Strain CpI1, the First Frankia Strain Isolated from Root Nodules of Comptonia peregrina.</title>
        <authorList>
            <person name="Oshone R."/>
            <person name="Hurst S.G.IV."/>
            <person name="Abebe-Akele F."/>
            <person name="Simpson S."/>
            <person name="Morris K."/>
            <person name="Thomas W.K."/>
            <person name="Tisa L.S."/>
        </authorList>
    </citation>
    <scope>NUCLEOTIDE SEQUENCE [LARGE SCALE GENOMIC DNA]</scope>
    <source>
        <strain evidence="2">CpI1-S</strain>
    </source>
</reference>
<keyword evidence="2" id="KW-1185">Reference proteome</keyword>
<dbReference type="Pfam" id="PF00300">
    <property type="entry name" value="His_Phos_1"/>
    <property type="match status" value="1"/>
</dbReference>
<dbReference type="InterPro" id="IPR013078">
    <property type="entry name" value="His_Pase_superF_clade-1"/>
</dbReference>
<dbReference type="InterPro" id="IPR029033">
    <property type="entry name" value="His_PPase_superfam"/>
</dbReference>
<dbReference type="AlphaFoldDB" id="A0A0D8BEG0"/>
<dbReference type="SUPFAM" id="SSF53254">
    <property type="entry name" value="Phosphoglycerate mutase-like"/>
    <property type="match status" value="1"/>
</dbReference>
<dbReference type="PATRIC" id="fig|1502723.3.peg.2737"/>
<comment type="caution">
    <text evidence="1">The sequence shown here is derived from an EMBL/GenBank/DDBJ whole genome shotgun (WGS) entry which is preliminary data.</text>
</comment>
<dbReference type="EMBL" id="JYFN01000024">
    <property type="protein sequence ID" value="KJE22440.1"/>
    <property type="molecule type" value="Genomic_DNA"/>
</dbReference>
<proteinExistence type="predicted"/>
<dbReference type="Proteomes" id="UP000032545">
    <property type="component" value="Unassembled WGS sequence"/>
</dbReference>
<organism evidence="1 2">
    <name type="scientific">Frankia torreyi</name>
    <dbReference type="NCBI Taxonomy" id="1856"/>
    <lineage>
        <taxon>Bacteria</taxon>
        <taxon>Bacillati</taxon>
        <taxon>Actinomycetota</taxon>
        <taxon>Actinomycetes</taxon>
        <taxon>Frankiales</taxon>
        <taxon>Frankiaceae</taxon>
        <taxon>Frankia</taxon>
    </lineage>
</organism>
<dbReference type="Gene3D" id="3.40.50.1240">
    <property type="entry name" value="Phosphoglycerate mutase-like"/>
    <property type="match status" value="1"/>
</dbReference>
<protein>
    <submittedName>
        <fullName evidence="1">Fructose-2,6-bisphosphatase</fullName>
    </submittedName>
</protein>
<dbReference type="SMART" id="SM00855">
    <property type="entry name" value="PGAM"/>
    <property type="match status" value="1"/>
</dbReference>
<sequence length="229" mass="23810">MRLALVSAAPTSALRAARFPVDEDLDPDGRRRAALAAQAVAGGVLPGRARVLTDGSARARQTAQALALPGADPPADVDGSGTVPAAGIEAALRDLDVGDWRGRGLDEVPLDSLRRWHEDPAMTPPGGESRLDLLDRVGGWLARLGGEPGNVTAGNVTAGNVITGNVITGNVIAVTHPAVVRAALLLVLRCPPEVFWRIDVAPLTATLLHRRVPAEPAAGWTLTQACRPL</sequence>
<gene>
    <name evidence="1" type="ORF">FF36_03312</name>
</gene>
<name>A0A0D8BEG0_9ACTN</name>
<reference evidence="2" key="1">
    <citation type="submission" date="2015-02" db="EMBL/GenBank/DDBJ databases">
        <title>Draft Genome of Frankia sp. CpI1-S.</title>
        <authorList>
            <person name="Oshone R.T."/>
            <person name="Ngom M."/>
            <person name="Ghodhbane-Gtari F."/>
            <person name="Gtari M."/>
            <person name="Morris K."/>
            <person name="Thomas K."/>
            <person name="Sen A."/>
            <person name="Tisa L.S."/>
        </authorList>
    </citation>
    <scope>NUCLEOTIDE SEQUENCE [LARGE SCALE GENOMIC DNA]</scope>
    <source>
        <strain evidence="2">CpI1-S</strain>
    </source>
</reference>
<evidence type="ECO:0000313" key="2">
    <source>
        <dbReference type="Proteomes" id="UP000032545"/>
    </source>
</evidence>